<protein>
    <recommendedName>
        <fullName evidence="6 9">Aminopyrimidine aminohydrolase</fullName>
        <ecNumber evidence="5 9">3.5.99.2</ecNumber>
    </recommendedName>
</protein>
<accession>A0A8E2I9F8</accession>
<evidence type="ECO:0000256" key="3">
    <source>
        <dbReference type="ARBA" id="ARBA00010264"/>
    </source>
</evidence>
<dbReference type="GO" id="GO:0009228">
    <property type="term" value="P:thiamine biosynthetic process"/>
    <property type="evidence" value="ECO:0007669"/>
    <property type="project" value="UniProtKB-KW"/>
</dbReference>
<name>A0A8E2I9F8_9BACI</name>
<comment type="catalytic activity">
    <reaction evidence="1 9">
        <text>4-amino-5-aminomethyl-2-methylpyrimidine + H2O = 4-amino-5-hydroxymethyl-2-methylpyrimidine + NH4(+)</text>
        <dbReference type="Rhea" id="RHEA:31799"/>
        <dbReference type="ChEBI" id="CHEBI:15377"/>
        <dbReference type="ChEBI" id="CHEBI:16892"/>
        <dbReference type="ChEBI" id="CHEBI:28938"/>
        <dbReference type="ChEBI" id="CHEBI:63416"/>
        <dbReference type="EC" id="3.5.99.2"/>
    </reaction>
</comment>
<comment type="pathway">
    <text evidence="2 9">Cofactor biosynthesis; thiamine diphosphate biosynthesis.</text>
</comment>
<reference evidence="11 12" key="1">
    <citation type="submission" date="2017-01" db="EMBL/GenBank/DDBJ databases">
        <title>Draft genome sequence of Bacillus oleronius.</title>
        <authorList>
            <person name="Allam M."/>
        </authorList>
    </citation>
    <scope>NUCLEOTIDE SEQUENCE [LARGE SCALE GENOMIC DNA]</scope>
    <source>
        <strain evidence="11 12">DSM 9356</strain>
    </source>
</reference>
<feature type="domain" description="Thiaminase-2/PQQC" evidence="10">
    <location>
        <begin position="15"/>
        <end position="223"/>
    </location>
</feature>
<dbReference type="EC" id="3.5.99.2" evidence="5 9"/>
<comment type="caution">
    <text evidence="11">The sequence shown here is derived from an EMBL/GenBank/DDBJ whole genome shotgun (WGS) entry which is preliminary data.</text>
</comment>
<evidence type="ECO:0000313" key="12">
    <source>
        <dbReference type="Proteomes" id="UP000189761"/>
    </source>
</evidence>
<evidence type="ECO:0000256" key="5">
    <source>
        <dbReference type="ARBA" id="ARBA00012684"/>
    </source>
</evidence>
<evidence type="ECO:0000256" key="8">
    <source>
        <dbReference type="ARBA" id="ARBA00048337"/>
    </source>
</evidence>
<evidence type="ECO:0000256" key="2">
    <source>
        <dbReference type="ARBA" id="ARBA00004948"/>
    </source>
</evidence>
<dbReference type="Pfam" id="PF03070">
    <property type="entry name" value="TENA_THI-4"/>
    <property type="match status" value="1"/>
</dbReference>
<comment type="subunit">
    <text evidence="4">Homotetramer.</text>
</comment>
<keyword evidence="12" id="KW-1185">Reference proteome</keyword>
<keyword evidence="9" id="KW-0378">Hydrolase</keyword>
<dbReference type="PANTHER" id="PTHR43198:SF2">
    <property type="entry name" value="SI:CH1073-67J19.1-RELATED"/>
    <property type="match status" value="1"/>
</dbReference>
<evidence type="ECO:0000313" key="11">
    <source>
        <dbReference type="EMBL" id="OOP66725.1"/>
    </source>
</evidence>
<evidence type="ECO:0000256" key="7">
    <source>
        <dbReference type="ARBA" id="ARBA00022977"/>
    </source>
</evidence>
<evidence type="ECO:0000256" key="4">
    <source>
        <dbReference type="ARBA" id="ARBA00011881"/>
    </source>
</evidence>
<evidence type="ECO:0000256" key="1">
    <source>
        <dbReference type="ARBA" id="ARBA00001881"/>
    </source>
</evidence>
<dbReference type="Proteomes" id="UP000189761">
    <property type="component" value="Unassembled WGS sequence"/>
</dbReference>
<gene>
    <name evidence="11" type="ORF">BWZ43_19510</name>
</gene>
<proteinExistence type="inferred from homology"/>
<dbReference type="PANTHER" id="PTHR43198">
    <property type="entry name" value="BIFUNCTIONAL TH2 PROTEIN"/>
    <property type="match status" value="1"/>
</dbReference>
<comment type="function">
    <text evidence="9">Catalyzes an amino-pyrimidine hydrolysis reaction at the C5' of the pyrimidine moiety of thiamine compounds, a reaction that is part of a thiamine salvage pathway.</text>
</comment>
<sequence length="235" mass="28018">MESIQTERFTDRLYRNVEPIWSKNFHHSFVQGIGRGTLERELFSYYLKQDYVYLIEYSKLFAIGAQKATSIEVMKQFSVLLHETLHFEMDVHRSYAKSFGISEEELEQSEPTPINLAYTNYMLNVAHNGTLAELVSCLLPCAWDYWEIGKKLYSNYHNELETNPYKNWIKAYSSDEFGALAKWLIQLMDELTFEKPERELTILENHFQTTSRFEFLFWEMLLNQEEWPLQVQNMV</sequence>
<dbReference type="GO" id="GO:0050334">
    <property type="term" value="F:thiaminase activity"/>
    <property type="evidence" value="ECO:0007669"/>
    <property type="project" value="UniProtKB-EC"/>
</dbReference>
<evidence type="ECO:0000256" key="6">
    <source>
        <dbReference type="ARBA" id="ARBA00013647"/>
    </source>
</evidence>
<evidence type="ECO:0000256" key="9">
    <source>
        <dbReference type="RuleBase" id="RU363093"/>
    </source>
</evidence>
<evidence type="ECO:0000259" key="10">
    <source>
        <dbReference type="Pfam" id="PF03070"/>
    </source>
</evidence>
<comment type="similarity">
    <text evidence="3 9">Belongs to the TenA family.</text>
</comment>
<dbReference type="Gene3D" id="1.20.910.10">
    <property type="entry name" value="Heme oxygenase-like"/>
    <property type="match status" value="1"/>
</dbReference>
<dbReference type="NCBIfam" id="TIGR04306">
    <property type="entry name" value="salvage_TenA"/>
    <property type="match status" value="1"/>
</dbReference>
<dbReference type="UniPathway" id="UPA00060"/>
<comment type="catalytic activity">
    <reaction evidence="8 9">
        <text>thiamine + H2O = 5-(2-hydroxyethyl)-4-methylthiazole + 4-amino-5-hydroxymethyl-2-methylpyrimidine + H(+)</text>
        <dbReference type="Rhea" id="RHEA:17509"/>
        <dbReference type="ChEBI" id="CHEBI:15377"/>
        <dbReference type="ChEBI" id="CHEBI:15378"/>
        <dbReference type="ChEBI" id="CHEBI:16892"/>
        <dbReference type="ChEBI" id="CHEBI:17957"/>
        <dbReference type="ChEBI" id="CHEBI:18385"/>
        <dbReference type="EC" id="3.5.99.2"/>
    </reaction>
</comment>
<dbReference type="InterPro" id="IPR050967">
    <property type="entry name" value="Thiamine_Salvage_TenA"/>
</dbReference>
<dbReference type="GO" id="GO:0005829">
    <property type="term" value="C:cytosol"/>
    <property type="evidence" value="ECO:0007669"/>
    <property type="project" value="TreeGrafter"/>
</dbReference>
<dbReference type="InterPro" id="IPR027574">
    <property type="entry name" value="Thiaminase_II"/>
</dbReference>
<dbReference type="SUPFAM" id="SSF48613">
    <property type="entry name" value="Heme oxygenase-like"/>
    <property type="match status" value="1"/>
</dbReference>
<dbReference type="RefSeq" id="WP_078110984.1">
    <property type="nucleotide sequence ID" value="NZ_CP065424.1"/>
</dbReference>
<dbReference type="InterPro" id="IPR004305">
    <property type="entry name" value="Thiaminase-2/PQQC"/>
</dbReference>
<dbReference type="EMBL" id="MTLA01000272">
    <property type="protein sequence ID" value="OOP66725.1"/>
    <property type="molecule type" value="Genomic_DNA"/>
</dbReference>
<organism evidence="11 12">
    <name type="scientific">Heyndrickxia oleronia</name>
    <dbReference type="NCBI Taxonomy" id="38875"/>
    <lineage>
        <taxon>Bacteria</taxon>
        <taxon>Bacillati</taxon>
        <taxon>Bacillota</taxon>
        <taxon>Bacilli</taxon>
        <taxon>Bacillales</taxon>
        <taxon>Bacillaceae</taxon>
        <taxon>Heyndrickxia</taxon>
    </lineage>
</organism>
<dbReference type="AlphaFoldDB" id="A0A8E2I9F8"/>
<dbReference type="InterPro" id="IPR016084">
    <property type="entry name" value="Haem_Oase-like_multi-hlx"/>
</dbReference>
<dbReference type="GO" id="GO:0009229">
    <property type="term" value="P:thiamine diphosphate biosynthetic process"/>
    <property type="evidence" value="ECO:0007669"/>
    <property type="project" value="UniProtKB-UniPathway"/>
</dbReference>
<keyword evidence="7 9" id="KW-0784">Thiamine biosynthesis</keyword>
<dbReference type="CDD" id="cd19366">
    <property type="entry name" value="TenA_C_BhTenA-like"/>
    <property type="match status" value="1"/>
</dbReference>